<accession>A0ABT0QIF6</accession>
<keyword evidence="3" id="KW-1185">Reference proteome</keyword>
<dbReference type="EMBL" id="JAMFLZ010000010">
    <property type="protein sequence ID" value="MCL6296634.1"/>
    <property type="molecule type" value="Genomic_DNA"/>
</dbReference>
<dbReference type="InterPro" id="IPR046495">
    <property type="entry name" value="DUF6588"/>
</dbReference>
<feature type="chain" id="PRO_5046702438" description="Outer membrane protein beta-barrel domain-containing protein" evidence="1">
    <location>
        <begin position="20"/>
        <end position="336"/>
    </location>
</feature>
<evidence type="ECO:0000256" key="1">
    <source>
        <dbReference type="SAM" id="SignalP"/>
    </source>
</evidence>
<evidence type="ECO:0000313" key="2">
    <source>
        <dbReference type="EMBL" id="MCL6296634.1"/>
    </source>
</evidence>
<dbReference type="RefSeq" id="WP_099563893.1">
    <property type="nucleotide sequence ID" value="NZ_JAMFLZ010000010.1"/>
</dbReference>
<sequence>MKKITLFMLLCLATQFSKAQELESILLAAREDANKLTKAYISPAMTGLIYGMNSGWYHTAKVHKKLGFDITIGFNASVVPGKDEVFNFANLGLTNITSTSATSPTVAGSGSGAMMLVGTEVQGQAVTASFEMPSGIQGDLPLSAIPTPAIQVGLGLPYKFDVMLRLVPEVGSDDVKGKLFGVGLKKEITSIFGPLDKLPLHVSILAAYTTMDVNYVIDTNVIPGNNQHAEFKLNSITAQAIASLNFPIINVYGGIGYSGGNSDLKMLGTYDLQYTPVASGPTITETVTDPINLDFKASGFKATLGARLSLGFFKIFGDYTIQEYNTLSAGIAFSFR</sequence>
<comment type="caution">
    <text evidence="2">The sequence shown here is derived from an EMBL/GenBank/DDBJ whole genome shotgun (WGS) entry which is preliminary data.</text>
</comment>
<proteinExistence type="predicted"/>
<name>A0ABT0QIF6_9FLAO</name>
<evidence type="ECO:0008006" key="4">
    <source>
        <dbReference type="Google" id="ProtNLM"/>
    </source>
</evidence>
<organism evidence="2 3">
    <name type="scientific">Jejuia spongiicola</name>
    <dbReference type="NCBI Taxonomy" id="2942207"/>
    <lineage>
        <taxon>Bacteria</taxon>
        <taxon>Pseudomonadati</taxon>
        <taxon>Bacteroidota</taxon>
        <taxon>Flavobacteriia</taxon>
        <taxon>Flavobacteriales</taxon>
        <taxon>Flavobacteriaceae</taxon>
        <taxon>Jejuia</taxon>
    </lineage>
</organism>
<protein>
    <recommendedName>
        <fullName evidence="4">Outer membrane protein beta-barrel domain-containing protein</fullName>
    </recommendedName>
</protein>
<keyword evidence="1" id="KW-0732">Signal</keyword>
<gene>
    <name evidence="2" type="ORF">M3P09_16625</name>
</gene>
<evidence type="ECO:0000313" key="3">
    <source>
        <dbReference type="Proteomes" id="UP001165381"/>
    </source>
</evidence>
<dbReference type="Pfam" id="PF20230">
    <property type="entry name" value="DUF6588"/>
    <property type="match status" value="1"/>
</dbReference>
<feature type="signal peptide" evidence="1">
    <location>
        <begin position="1"/>
        <end position="19"/>
    </location>
</feature>
<reference evidence="2" key="1">
    <citation type="submission" date="2022-05" db="EMBL/GenBank/DDBJ databases">
        <authorList>
            <person name="Park J.-S."/>
        </authorList>
    </citation>
    <scope>NUCLEOTIDE SEQUENCE</scope>
    <source>
        <strain evidence="2">2012CJ34-3</strain>
    </source>
</reference>
<dbReference type="Proteomes" id="UP001165381">
    <property type="component" value="Unassembled WGS sequence"/>
</dbReference>